<dbReference type="AlphaFoldDB" id="A0AAD6YKS8"/>
<evidence type="ECO:0000313" key="2">
    <source>
        <dbReference type="Proteomes" id="UP001219525"/>
    </source>
</evidence>
<comment type="caution">
    <text evidence="1">The sequence shown here is derived from an EMBL/GenBank/DDBJ whole genome shotgun (WGS) entry which is preliminary data.</text>
</comment>
<proteinExistence type="predicted"/>
<reference evidence="1" key="1">
    <citation type="submission" date="2023-03" db="EMBL/GenBank/DDBJ databases">
        <title>Massive genome expansion in bonnet fungi (Mycena s.s.) driven by repeated elements and novel gene families across ecological guilds.</title>
        <authorList>
            <consortium name="Lawrence Berkeley National Laboratory"/>
            <person name="Harder C.B."/>
            <person name="Miyauchi S."/>
            <person name="Viragh M."/>
            <person name="Kuo A."/>
            <person name="Thoen E."/>
            <person name="Andreopoulos B."/>
            <person name="Lu D."/>
            <person name="Skrede I."/>
            <person name="Drula E."/>
            <person name="Henrissat B."/>
            <person name="Morin E."/>
            <person name="Kohler A."/>
            <person name="Barry K."/>
            <person name="LaButti K."/>
            <person name="Morin E."/>
            <person name="Salamov A."/>
            <person name="Lipzen A."/>
            <person name="Mereny Z."/>
            <person name="Hegedus B."/>
            <person name="Baldrian P."/>
            <person name="Stursova M."/>
            <person name="Weitz H."/>
            <person name="Taylor A."/>
            <person name="Grigoriev I.V."/>
            <person name="Nagy L.G."/>
            <person name="Martin F."/>
            <person name="Kauserud H."/>
        </authorList>
    </citation>
    <scope>NUCLEOTIDE SEQUENCE</scope>
    <source>
        <strain evidence="1">9144</strain>
    </source>
</reference>
<keyword evidence="2" id="KW-1185">Reference proteome</keyword>
<protein>
    <submittedName>
        <fullName evidence="1">Uncharacterized protein</fullName>
    </submittedName>
</protein>
<name>A0AAD6YKS8_9AGAR</name>
<gene>
    <name evidence="1" type="ORF">GGX14DRAFT_352512</name>
</gene>
<dbReference type="Proteomes" id="UP001219525">
    <property type="component" value="Unassembled WGS sequence"/>
</dbReference>
<feature type="non-terminal residue" evidence="1">
    <location>
        <position position="132"/>
    </location>
</feature>
<accession>A0AAD6YKS8</accession>
<organism evidence="1 2">
    <name type="scientific">Mycena pura</name>
    <dbReference type="NCBI Taxonomy" id="153505"/>
    <lineage>
        <taxon>Eukaryota</taxon>
        <taxon>Fungi</taxon>
        <taxon>Dikarya</taxon>
        <taxon>Basidiomycota</taxon>
        <taxon>Agaricomycotina</taxon>
        <taxon>Agaricomycetes</taxon>
        <taxon>Agaricomycetidae</taxon>
        <taxon>Agaricales</taxon>
        <taxon>Marasmiineae</taxon>
        <taxon>Mycenaceae</taxon>
        <taxon>Mycena</taxon>
    </lineage>
</organism>
<dbReference type="EMBL" id="JARJCW010000007">
    <property type="protein sequence ID" value="KAJ7222314.1"/>
    <property type="molecule type" value="Genomic_DNA"/>
</dbReference>
<sequence>FKETNPDLSGEGLVRASRDNVLIETLQTGTLGLPSVAGPLYAVLNVLHPRVLILTKMKRWSQNCNSTHPRTMMKNASDARDLRWLVLWLATNDMTIDFEGYAGKTKEELLQFVRLYRAKFEDDKALCVDSRR</sequence>
<evidence type="ECO:0000313" key="1">
    <source>
        <dbReference type="EMBL" id="KAJ7222314.1"/>
    </source>
</evidence>